<dbReference type="PANTHER" id="PTHR33018:SF34">
    <property type="entry name" value="OS02G0472350 PROTEIN"/>
    <property type="match status" value="1"/>
</dbReference>
<evidence type="ECO:0000256" key="1">
    <source>
        <dbReference type="SAM" id="MobiDB-lite"/>
    </source>
</evidence>
<accession>A0A0S3TB34</accession>
<protein>
    <recommendedName>
        <fullName evidence="2">DUF8039 domain-containing protein</fullName>
    </recommendedName>
</protein>
<dbReference type="InterPro" id="IPR058352">
    <property type="entry name" value="DUF8039"/>
</dbReference>
<evidence type="ECO:0000259" key="2">
    <source>
        <dbReference type="Pfam" id="PF26133"/>
    </source>
</evidence>
<evidence type="ECO:0000313" key="4">
    <source>
        <dbReference type="Proteomes" id="UP000291084"/>
    </source>
</evidence>
<dbReference type="OrthoDB" id="1869436at2759"/>
<organism evidence="3 4">
    <name type="scientific">Vigna angularis var. angularis</name>
    <dbReference type="NCBI Taxonomy" id="157739"/>
    <lineage>
        <taxon>Eukaryota</taxon>
        <taxon>Viridiplantae</taxon>
        <taxon>Streptophyta</taxon>
        <taxon>Embryophyta</taxon>
        <taxon>Tracheophyta</taxon>
        <taxon>Spermatophyta</taxon>
        <taxon>Magnoliopsida</taxon>
        <taxon>eudicotyledons</taxon>
        <taxon>Gunneridae</taxon>
        <taxon>Pentapetalae</taxon>
        <taxon>rosids</taxon>
        <taxon>fabids</taxon>
        <taxon>Fabales</taxon>
        <taxon>Fabaceae</taxon>
        <taxon>Papilionoideae</taxon>
        <taxon>50 kb inversion clade</taxon>
        <taxon>NPAAA clade</taxon>
        <taxon>indigoferoid/millettioid clade</taxon>
        <taxon>Phaseoleae</taxon>
        <taxon>Vigna</taxon>
    </lineage>
</organism>
<evidence type="ECO:0000313" key="3">
    <source>
        <dbReference type="EMBL" id="BAU02045.1"/>
    </source>
</evidence>
<dbReference type="AlphaFoldDB" id="A0A0S3TB34"/>
<sequence>MLQDALVEQSSQGQFTPEGRQDILAAAIGRPEHPGRVRAAGPGVGITDYFGSSSRQPSYSYSDTQRMTEEITKKVRQDLMQEIRAEVRAEFQMLYQEQFQSMRPMQSPIEEHVVPPPPTGRSGKGSCSASAIPEDDMDDGSPCLLYILEEDEMVLVARGTEFRSATVCHGMQLLEDEVKVSVDEMIMPDASVPLSTE</sequence>
<feature type="region of interest" description="Disordered" evidence="1">
    <location>
        <begin position="115"/>
        <end position="135"/>
    </location>
</feature>
<keyword evidence="4" id="KW-1185">Reference proteome</keyword>
<dbReference type="Proteomes" id="UP000291084">
    <property type="component" value="Chromosome 11"/>
</dbReference>
<feature type="non-terminal residue" evidence="3">
    <location>
        <position position="197"/>
    </location>
</feature>
<dbReference type="PANTHER" id="PTHR33018">
    <property type="entry name" value="OS10G0338966 PROTEIN-RELATED"/>
    <property type="match status" value="1"/>
</dbReference>
<reference evidence="3 4" key="1">
    <citation type="journal article" date="2015" name="Sci. Rep.">
        <title>The power of single molecule real-time sequencing technology in the de novo assembly of a eukaryotic genome.</title>
        <authorList>
            <person name="Sakai H."/>
            <person name="Naito K."/>
            <person name="Ogiso-Tanaka E."/>
            <person name="Takahashi Y."/>
            <person name="Iseki K."/>
            <person name="Muto C."/>
            <person name="Satou K."/>
            <person name="Teruya K."/>
            <person name="Shiroma A."/>
            <person name="Shimoji M."/>
            <person name="Hirano T."/>
            <person name="Itoh T."/>
            <person name="Kaga A."/>
            <person name="Tomooka N."/>
        </authorList>
    </citation>
    <scope>NUCLEOTIDE SEQUENCE [LARGE SCALE GENOMIC DNA]</scope>
    <source>
        <strain evidence="4">cv. Shumari</strain>
    </source>
</reference>
<dbReference type="EMBL" id="AP015044">
    <property type="protein sequence ID" value="BAU02045.1"/>
    <property type="molecule type" value="Genomic_DNA"/>
</dbReference>
<feature type="domain" description="DUF8039" evidence="2">
    <location>
        <begin position="134"/>
        <end position="194"/>
    </location>
</feature>
<proteinExistence type="predicted"/>
<dbReference type="Pfam" id="PF26133">
    <property type="entry name" value="DUF8039"/>
    <property type="match status" value="1"/>
</dbReference>
<gene>
    <name evidence="3" type="primary">Vigan.11G145500</name>
    <name evidence="3" type="ORF">VIGAN_11145500</name>
</gene>
<name>A0A0S3TB34_PHAAN</name>